<dbReference type="Gramene" id="C.cajan_30359.t">
    <property type="protein sequence ID" value="C.cajan_30359.t.cds1"/>
    <property type="gene ID" value="C.cajan_30359"/>
</dbReference>
<name>A0A151RV40_CAJCA</name>
<dbReference type="EMBL" id="KQ483560">
    <property type="protein sequence ID" value="KYP46396.1"/>
    <property type="molecule type" value="Genomic_DNA"/>
</dbReference>
<dbReference type="Proteomes" id="UP000075243">
    <property type="component" value="Unassembled WGS sequence"/>
</dbReference>
<evidence type="ECO:0000313" key="2">
    <source>
        <dbReference type="Proteomes" id="UP000075243"/>
    </source>
</evidence>
<proteinExistence type="predicted"/>
<accession>A0A151RV40</accession>
<protein>
    <recommendedName>
        <fullName evidence="3">Retrovirus-related Pol polyprotein from transposon TNT 1-94</fullName>
    </recommendedName>
</protein>
<keyword evidence="2" id="KW-1185">Reference proteome</keyword>
<reference evidence="1" key="1">
    <citation type="journal article" date="2012" name="Nat. Biotechnol.">
        <title>Draft genome sequence of pigeonpea (Cajanus cajan), an orphan legume crop of resource-poor farmers.</title>
        <authorList>
            <person name="Varshney R.K."/>
            <person name="Chen W."/>
            <person name="Li Y."/>
            <person name="Bharti A.K."/>
            <person name="Saxena R.K."/>
            <person name="Schlueter J.A."/>
            <person name="Donoghue M.T."/>
            <person name="Azam S."/>
            <person name="Fan G."/>
            <person name="Whaley A.M."/>
            <person name="Farmer A.D."/>
            <person name="Sheridan J."/>
            <person name="Iwata A."/>
            <person name="Tuteja R."/>
            <person name="Penmetsa R.V."/>
            <person name="Wu W."/>
            <person name="Upadhyaya H.D."/>
            <person name="Yang S.P."/>
            <person name="Shah T."/>
            <person name="Saxena K.B."/>
            <person name="Michael T."/>
            <person name="McCombie W.R."/>
            <person name="Yang B."/>
            <person name="Zhang G."/>
            <person name="Yang H."/>
            <person name="Wang J."/>
            <person name="Spillane C."/>
            <person name="Cook D.R."/>
            <person name="May G.D."/>
            <person name="Xu X."/>
            <person name="Jackson S.A."/>
        </authorList>
    </citation>
    <scope>NUCLEOTIDE SEQUENCE [LARGE SCALE GENOMIC DNA]</scope>
</reference>
<evidence type="ECO:0000313" key="1">
    <source>
        <dbReference type="EMBL" id="KYP46396.1"/>
    </source>
</evidence>
<feature type="non-terminal residue" evidence="1">
    <location>
        <position position="1"/>
    </location>
</feature>
<evidence type="ECO:0008006" key="3">
    <source>
        <dbReference type="Google" id="ProtNLM"/>
    </source>
</evidence>
<dbReference type="AlphaFoldDB" id="A0A151RV40"/>
<sequence length="54" mass="6337">NLVTWRRTKQIVVTQSSTKAEFQAMAHDIHEVLWMNILDDLKVNYEGPMTLFCN</sequence>
<gene>
    <name evidence="1" type="ORF">KK1_032046</name>
</gene>
<organism evidence="1 2">
    <name type="scientific">Cajanus cajan</name>
    <name type="common">Pigeon pea</name>
    <name type="synonym">Cajanus indicus</name>
    <dbReference type="NCBI Taxonomy" id="3821"/>
    <lineage>
        <taxon>Eukaryota</taxon>
        <taxon>Viridiplantae</taxon>
        <taxon>Streptophyta</taxon>
        <taxon>Embryophyta</taxon>
        <taxon>Tracheophyta</taxon>
        <taxon>Spermatophyta</taxon>
        <taxon>Magnoliopsida</taxon>
        <taxon>eudicotyledons</taxon>
        <taxon>Gunneridae</taxon>
        <taxon>Pentapetalae</taxon>
        <taxon>rosids</taxon>
        <taxon>fabids</taxon>
        <taxon>Fabales</taxon>
        <taxon>Fabaceae</taxon>
        <taxon>Papilionoideae</taxon>
        <taxon>50 kb inversion clade</taxon>
        <taxon>NPAAA clade</taxon>
        <taxon>indigoferoid/millettioid clade</taxon>
        <taxon>Phaseoleae</taxon>
        <taxon>Cajanus</taxon>
    </lineage>
</organism>